<reference evidence="3 4" key="1">
    <citation type="journal article" date="2017" name="Front. Microbiol.">
        <title>New Insights into the Diversity of the Genus Faecalibacterium.</title>
        <authorList>
            <person name="Benevides L."/>
            <person name="Burman S."/>
            <person name="Martin R."/>
            <person name="Robert V."/>
            <person name="Thomas M."/>
            <person name="Miquel S."/>
            <person name="Chain F."/>
            <person name="Sokol H."/>
            <person name="Bermudez-Humaran L.G."/>
            <person name="Morrison M."/>
            <person name="Langella P."/>
            <person name="Azevedo V.A."/>
            <person name="Chatel J.M."/>
            <person name="Soares S."/>
        </authorList>
    </citation>
    <scope>NUCLEOTIDE SEQUENCE [LARGE SCALE GENOMIC DNA]</scope>
    <source>
        <strain evidence="1 4">CNCM I 4573</strain>
        <strain evidence="2 3">CNCM I 4575</strain>
    </source>
</reference>
<name>A0A2A7AQU9_9FIRM</name>
<evidence type="ECO:0000313" key="4">
    <source>
        <dbReference type="Proteomes" id="UP000220157"/>
    </source>
</evidence>
<gene>
    <name evidence="1" type="ORF">CGS56_14105</name>
    <name evidence="2" type="ORF">CGS58_07055</name>
</gene>
<proteinExistence type="predicted"/>
<accession>A0A2A7AQU9</accession>
<dbReference type="Proteomes" id="UP000220005">
    <property type="component" value="Unassembled WGS sequence"/>
</dbReference>
<evidence type="ECO:0000313" key="3">
    <source>
        <dbReference type="Proteomes" id="UP000220005"/>
    </source>
</evidence>
<comment type="caution">
    <text evidence="2">The sequence shown here is derived from an EMBL/GenBank/DDBJ whole genome shotgun (WGS) entry which is preliminary data.</text>
</comment>
<protein>
    <submittedName>
        <fullName evidence="2">Uncharacterized protein</fullName>
    </submittedName>
</protein>
<dbReference type="EMBL" id="NMTY01000015">
    <property type="protein sequence ID" value="PDX81443.1"/>
    <property type="molecule type" value="Genomic_DNA"/>
</dbReference>
<dbReference type="AlphaFoldDB" id="A0A2A7AQU9"/>
<organism evidence="2 3">
    <name type="scientific">Faecalibacterium prausnitzii</name>
    <dbReference type="NCBI Taxonomy" id="853"/>
    <lineage>
        <taxon>Bacteria</taxon>
        <taxon>Bacillati</taxon>
        <taxon>Bacillota</taxon>
        <taxon>Clostridia</taxon>
        <taxon>Eubacteriales</taxon>
        <taxon>Oscillospiraceae</taxon>
        <taxon>Faecalibacterium</taxon>
    </lineage>
</organism>
<reference evidence="2" key="2">
    <citation type="submission" date="2017-07" db="EMBL/GenBank/DDBJ databases">
        <authorList>
            <person name="Sun Z.S."/>
            <person name="Albrecht U."/>
            <person name="Echele G."/>
            <person name="Lee C.C."/>
        </authorList>
    </citation>
    <scope>NUCLEOTIDE SEQUENCE</scope>
    <source>
        <strain evidence="1">CNCM I 4573</strain>
        <strain evidence="2">CNCM I 4575</strain>
    </source>
</reference>
<sequence>MATAKKSTELAPVENFALTTAYDGLDPELAAELKDQMDDLDDESGINCRTIKIPSGGNLAFTVQGDEDGDEDYLKDIEGVIVFTHRMNGYWPNAFGSSTNPEDKIPVCSSMDGKSGLNIRTGEICECDKCPCNQYGSDPNGGKGKACKNMRRIYLMRSNDPNLYLLTVPPTSIKEVNKALTRIMASKGIPYTNLIVGFKLAKATNANGINYATVVVDKRGILPPAVAQTAKAMRQEIKAKYKEIAITMDDYSTSASSNTMTADESALDVQVSDTEFTDVTDKDKDLPFV</sequence>
<dbReference type="RefSeq" id="WP_097786178.1">
    <property type="nucleotide sequence ID" value="NZ_NMTW01000053.1"/>
</dbReference>
<dbReference type="EMBL" id="NMTW01000053">
    <property type="protein sequence ID" value="PDX74171.1"/>
    <property type="molecule type" value="Genomic_DNA"/>
</dbReference>
<evidence type="ECO:0000313" key="1">
    <source>
        <dbReference type="EMBL" id="PDX74171.1"/>
    </source>
</evidence>
<evidence type="ECO:0000313" key="2">
    <source>
        <dbReference type="EMBL" id="PDX81443.1"/>
    </source>
</evidence>
<dbReference type="Proteomes" id="UP000220157">
    <property type="component" value="Unassembled WGS sequence"/>
</dbReference>